<gene>
    <name evidence="2" type="ORF">OSO01_35740</name>
</gene>
<dbReference type="GO" id="GO:0016020">
    <property type="term" value="C:membrane"/>
    <property type="evidence" value="ECO:0007669"/>
    <property type="project" value="InterPro"/>
</dbReference>
<dbReference type="AlphaFoldDB" id="A0A511ZN29"/>
<feature type="transmembrane region" description="Helical" evidence="1">
    <location>
        <begin position="358"/>
        <end position="377"/>
    </location>
</feature>
<evidence type="ECO:0000313" key="2">
    <source>
        <dbReference type="EMBL" id="GEN88835.1"/>
    </source>
</evidence>
<feature type="transmembrane region" description="Helical" evidence="1">
    <location>
        <begin position="383"/>
        <end position="403"/>
    </location>
</feature>
<dbReference type="OrthoDB" id="2448479at2"/>
<dbReference type="Pfam" id="PF05975">
    <property type="entry name" value="EcsB"/>
    <property type="match status" value="1"/>
</dbReference>
<keyword evidence="3" id="KW-1185">Reference proteome</keyword>
<keyword evidence="1" id="KW-0472">Membrane</keyword>
<feature type="transmembrane region" description="Helical" evidence="1">
    <location>
        <begin position="135"/>
        <end position="156"/>
    </location>
</feature>
<proteinExistence type="predicted"/>
<organism evidence="2 3">
    <name type="scientific">Oceanobacillus sojae</name>
    <dbReference type="NCBI Taxonomy" id="582851"/>
    <lineage>
        <taxon>Bacteria</taxon>
        <taxon>Bacillati</taxon>
        <taxon>Bacillota</taxon>
        <taxon>Bacilli</taxon>
        <taxon>Bacillales</taxon>
        <taxon>Bacillaceae</taxon>
        <taxon>Oceanobacillus</taxon>
    </lineage>
</organism>
<accession>A0A511ZN29</accession>
<feature type="transmembrane region" description="Helical" evidence="1">
    <location>
        <begin position="189"/>
        <end position="211"/>
    </location>
</feature>
<reference evidence="2 3" key="1">
    <citation type="submission" date="2019-07" db="EMBL/GenBank/DDBJ databases">
        <title>Whole genome shotgun sequence of Oceanobacillus sojae NBRC 105379.</title>
        <authorList>
            <person name="Hosoyama A."/>
            <person name="Uohara A."/>
            <person name="Ohji S."/>
            <person name="Ichikawa N."/>
        </authorList>
    </citation>
    <scope>NUCLEOTIDE SEQUENCE [LARGE SCALE GENOMIC DNA]</scope>
    <source>
        <strain evidence="2 3">NBRC 105379</strain>
    </source>
</reference>
<dbReference type="EMBL" id="BJYM01000016">
    <property type="protein sequence ID" value="GEN88835.1"/>
    <property type="molecule type" value="Genomic_DNA"/>
</dbReference>
<dbReference type="RefSeq" id="WP_147211732.1">
    <property type="nucleotide sequence ID" value="NZ_BJYM01000016.1"/>
</dbReference>
<feature type="transmembrane region" description="Helical" evidence="1">
    <location>
        <begin position="27"/>
        <end position="49"/>
    </location>
</feature>
<feature type="transmembrane region" description="Helical" evidence="1">
    <location>
        <begin position="314"/>
        <end position="337"/>
    </location>
</feature>
<dbReference type="Proteomes" id="UP000321558">
    <property type="component" value="Unassembled WGS sequence"/>
</dbReference>
<feature type="transmembrane region" description="Helical" evidence="1">
    <location>
        <begin position="61"/>
        <end position="86"/>
    </location>
</feature>
<evidence type="ECO:0000313" key="3">
    <source>
        <dbReference type="Proteomes" id="UP000321558"/>
    </source>
</evidence>
<keyword evidence="1" id="KW-0812">Transmembrane</keyword>
<comment type="caution">
    <text evidence="2">The sequence shown here is derived from an EMBL/GenBank/DDBJ whole genome shotgun (WGS) entry which is preliminary data.</text>
</comment>
<feature type="transmembrane region" description="Helical" evidence="1">
    <location>
        <begin position="289"/>
        <end position="308"/>
    </location>
</feature>
<protein>
    <submittedName>
        <fullName evidence="2">ABC transporter permease</fullName>
    </submittedName>
</protein>
<dbReference type="InterPro" id="IPR010288">
    <property type="entry name" value="EcsB_ABC"/>
</dbReference>
<feature type="transmembrane region" description="Helical" evidence="1">
    <location>
        <begin position="163"/>
        <end position="183"/>
    </location>
</feature>
<name>A0A511ZN29_9BACI</name>
<keyword evidence="1" id="KW-1133">Transmembrane helix</keyword>
<evidence type="ECO:0000256" key="1">
    <source>
        <dbReference type="SAM" id="Phobius"/>
    </source>
</evidence>
<sequence length="415" mass="48191">MNKTARTLFFKRLQSDYQNLWKASKLVLDWTLFIYLLIPGIAIGVFFYMEWLEDIPFILNLIGWNGWMILLGISFFLHNIRLFTYLADQLFLSRNIPLLRRISQSGIIYSICIMLFTATLLFLVIVPFLSKIFSLSLLSSGYLWVYYLSGVSLITLWKKYAQIHISSFILSTLSYITVLALWISLSQVIISYFLLWILWVIISFITIIILANKLSYNGMHFLKIAEMDEHARGILVNLLLTNVKQQGYKLPSSKPVWLWKNSQVMFQKQSSAMIFTDAYFKSFFRNLPVLMPLVQLTALLIAVLILSAPYWTSYLFWLASIYIIVDITKNGWLGFRFNSFIELFSWKEPMLRSSLETSVLRLSSPILLVIGLLFGFLKFGLLGMLIFSIISVLLGIGLIYWHIRYVPVNKIKSIE</sequence>
<feature type="transmembrane region" description="Helical" evidence="1">
    <location>
        <begin position="107"/>
        <end position="129"/>
    </location>
</feature>
<dbReference type="STRING" id="582851.GCA_900162665_01721"/>